<sequence>MKYNLFELRMEKDYNTQKTPLILKEYGRNVQKLVEYIATLSSKEERTRYAHTLISLMKQLNPSVREHNDNAQRIWDHLFLMSDFNLDIDSPYPIPERSILHKKPKSMTYRVGEVTYKHYGRNIEILITKAAKITEPEEKQQAMSFIFKLMKSFYASWNKETVDDITIANQLRELSKGQLSIDLQAMRSEAHSHGERGDREHHKDRNRNNNNNNSRKKNKDRKRK</sequence>
<dbReference type="RefSeq" id="WP_245764009.1">
    <property type="nucleotide sequence ID" value="NZ_FONY01000011.1"/>
</dbReference>
<dbReference type="Proteomes" id="UP000199513">
    <property type="component" value="Unassembled WGS sequence"/>
</dbReference>
<dbReference type="AlphaFoldDB" id="A0A1I2ETC9"/>
<keyword evidence="3" id="KW-1185">Reference proteome</keyword>
<dbReference type="STRING" id="1003.SAMN04488541_101125"/>
<evidence type="ECO:0000313" key="2">
    <source>
        <dbReference type="EMBL" id="SFE96069.1"/>
    </source>
</evidence>
<gene>
    <name evidence="2" type="ORF">SAMN04488541_101125</name>
</gene>
<dbReference type="Pfam" id="PF14123">
    <property type="entry name" value="DUF4290"/>
    <property type="match status" value="1"/>
</dbReference>
<dbReference type="InterPro" id="IPR025632">
    <property type="entry name" value="DUF4290"/>
</dbReference>
<proteinExistence type="predicted"/>
<feature type="compositionally biased region" description="Basic and acidic residues" evidence="1">
    <location>
        <begin position="188"/>
        <end position="207"/>
    </location>
</feature>
<protein>
    <recommendedName>
        <fullName evidence="4">DUF4290 domain-containing protein</fullName>
    </recommendedName>
</protein>
<reference evidence="2 3" key="1">
    <citation type="submission" date="2016-10" db="EMBL/GenBank/DDBJ databases">
        <authorList>
            <person name="de Groot N.N."/>
        </authorList>
    </citation>
    <scope>NUCLEOTIDE SEQUENCE [LARGE SCALE GENOMIC DNA]</scope>
    <source>
        <strain>GEY</strain>
        <strain evidence="3">DSM 9560</strain>
    </source>
</reference>
<feature type="compositionally biased region" description="Basic residues" evidence="1">
    <location>
        <begin position="214"/>
        <end position="224"/>
    </location>
</feature>
<evidence type="ECO:0008006" key="4">
    <source>
        <dbReference type="Google" id="ProtNLM"/>
    </source>
</evidence>
<organism evidence="2 3">
    <name type="scientific">Thermoflexibacter ruber</name>
    <dbReference type="NCBI Taxonomy" id="1003"/>
    <lineage>
        <taxon>Bacteria</taxon>
        <taxon>Pseudomonadati</taxon>
        <taxon>Bacteroidota</taxon>
        <taxon>Cytophagia</taxon>
        <taxon>Cytophagales</taxon>
        <taxon>Thermoflexibacteraceae</taxon>
        <taxon>Thermoflexibacter</taxon>
    </lineage>
</organism>
<dbReference type="EMBL" id="FONY01000011">
    <property type="protein sequence ID" value="SFE96069.1"/>
    <property type="molecule type" value="Genomic_DNA"/>
</dbReference>
<feature type="region of interest" description="Disordered" evidence="1">
    <location>
        <begin position="188"/>
        <end position="224"/>
    </location>
</feature>
<name>A0A1I2ETC9_9BACT</name>
<evidence type="ECO:0000313" key="3">
    <source>
        <dbReference type="Proteomes" id="UP000199513"/>
    </source>
</evidence>
<evidence type="ECO:0000256" key="1">
    <source>
        <dbReference type="SAM" id="MobiDB-lite"/>
    </source>
</evidence>
<accession>A0A1I2ETC9</accession>